<dbReference type="GO" id="GO:0004252">
    <property type="term" value="F:serine-type endopeptidase activity"/>
    <property type="evidence" value="ECO:0007669"/>
    <property type="project" value="InterPro"/>
</dbReference>
<organism evidence="6 7">
    <name type="scientific">Cystobacter ferrugineus</name>
    <dbReference type="NCBI Taxonomy" id="83449"/>
    <lineage>
        <taxon>Bacteria</taxon>
        <taxon>Pseudomonadati</taxon>
        <taxon>Myxococcota</taxon>
        <taxon>Myxococcia</taxon>
        <taxon>Myxococcales</taxon>
        <taxon>Cystobacterineae</taxon>
        <taxon>Archangiaceae</taxon>
        <taxon>Cystobacter</taxon>
    </lineage>
</organism>
<dbReference type="STRING" id="83449.BON30_16765"/>
<dbReference type="Gene3D" id="2.60.120.380">
    <property type="match status" value="1"/>
</dbReference>
<gene>
    <name evidence="6" type="ORF">BON30_16765</name>
</gene>
<comment type="caution">
    <text evidence="6">The sequence shown here is derived from an EMBL/GenBank/DDBJ whole genome shotgun (WGS) entry which is preliminary data.</text>
</comment>
<dbReference type="InterPro" id="IPR000209">
    <property type="entry name" value="Peptidase_S8/S53_dom"/>
</dbReference>
<dbReference type="AlphaFoldDB" id="A0A1L9BA92"/>
<keyword evidence="2" id="KW-0378">Hydrolase</keyword>
<dbReference type="GO" id="GO:0006508">
    <property type="term" value="P:proteolysis"/>
    <property type="evidence" value="ECO:0007669"/>
    <property type="project" value="UniProtKB-KW"/>
</dbReference>
<keyword evidence="1" id="KW-0645">Protease</keyword>
<evidence type="ECO:0000313" key="6">
    <source>
        <dbReference type="EMBL" id="OJH39187.1"/>
    </source>
</evidence>
<evidence type="ECO:0000256" key="2">
    <source>
        <dbReference type="ARBA" id="ARBA00022801"/>
    </source>
</evidence>
<proteinExistence type="predicted"/>
<dbReference type="EMBL" id="MPIN01000004">
    <property type="protein sequence ID" value="OJH39187.1"/>
    <property type="molecule type" value="Genomic_DNA"/>
</dbReference>
<evidence type="ECO:0000256" key="3">
    <source>
        <dbReference type="ARBA" id="ARBA00022825"/>
    </source>
</evidence>
<accession>A0A1L9BA92</accession>
<dbReference type="Proteomes" id="UP000182229">
    <property type="component" value="Unassembled WGS sequence"/>
</dbReference>
<dbReference type="InterPro" id="IPR036852">
    <property type="entry name" value="Peptidase_S8/S53_dom_sf"/>
</dbReference>
<evidence type="ECO:0000256" key="1">
    <source>
        <dbReference type="ARBA" id="ARBA00022670"/>
    </source>
</evidence>
<dbReference type="SUPFAM" id="SSF52743">
    <property type="entry name" value="Subtilisin-like"/>
    <property type="match status" value="1"/>
</dbReference>
<feature type="domain" description="Peptidase S8/S53" evidence="5">
    <location>
        <begin position="311"/>
        <end position="454"/>
    </location>
</feature>
<feature type="region of interest" description="Disordered" evidence="4">
    <location>
        <begin position="380"/>
        <end position="406"/>
    </location>
</feature>
<reference evidence="6 7" key="2">
    <citation type="submission" date="2016-12" db="EMBL/GenBank/DDBJ databases">
        <title>Draft Genome Sequence of Cystobacter ferrugineus Strain Cbfe23.</title>
        <authorList>
            <person name="Akbar S."/>
            <person name="Dowd S.E."/>
            <person name="Stevens D.C."/>
        </authorList>
    </citation>
    <scope>NUCLEOTIDE SEQUENCE [LARGE SCALE GENOMIC DNA]</scope>
    <source>
        <strain evidence="6 7">Cbfe23</strain>
    </source>
</reference>
<dbReference type="Gene3D" id="3.40.50.200">
    <property type="entry name" value="Peptidase S8/S53 domain"/>
    <property type="match status" value="1"/>
</dbReference>
<sequence>MGESQAGLARVPGKLLNQQTRDTARGAFTYVKILDEAGQIRGAVLDARGNPVLESAVNDSGARIIGDSLAAALKETATKGSARLTVDVALHDDLEPKDEPVEIGGSEFRPFTSTDVMLNGKKASKPEFDEHNRRKLARLDAARMDKRQKRLQAIQSLTRREALGLSRGEIEALAEGSGAIVLELEAGRIERFLANNADLVAAIDLHQKPADNTLATAMAATSVSPGALDLANSQGADIGIYMTEGGCPDPGVITNYTRLAGTSTDHSRNVSSIIRAVSPDSWVYCRGGAALPTATDLSSASPRIFVSTRSNSSTASNDYGTLDRDWDNFVYNNAVLALNSASNEGNGTGTIGSPGKGFNILTVGNYNDATNTIVGSSSWLDPTTKNRKPEVSGPGANIDAGGVTMTGTSQSTPHVAGIAADFMSAYTWLQLRPHLLKAFLMAAATDSISGGFDRVGAGGVDFMKGYEVGAFRWYDGANSDFAYFDSQDEEPNNGTIDATFYVNSNYSNMRVVLTWLNRGTYTYDHRADTHPIGMDLDFSVYAPDGSYVGGSASWDDPFELIDVVPPMLGKYTVRISRSANRDTSSNLRIALAVDLNY</sequence>
<keyword evidence="3" id="KW-0720">Serine protease</keyword>
<dbReference type="PROSITE" id="PS00138">
    <property type="entry name" value="SUBTILASE_SER"/>
    <property type="match status" value="1"/>
</dbReference>
<dbReference type="Pfam" id="PF00082">
    <property type="entry name" value="Peptidase_S8"/>
    <property type="match status" value="1"/>
</dbReference>
<reference evidence="7" key="1">
    <citation type="submission" date="2016-11" db="EMBL/GenBank/DDBJ databases">
        <authorList>
            <person name="Shukria A."/>
            <person name="Stevens D.C."/>
        </authorList>
    </citation>
    <scope>NUCLEOTIDE SEQUENCE [LARGE SCALE GENOMIC DNA]</scope>
    <source>
        <strain evidence="7">Cbfe23</strain>
    </source>
</reference>
<name>A0A1L9BA92_9BACT</name>
<protein>
    <recommendedName>
        <fullName evidence="5">Peptidase S8/S53 domain-containing protein</fullName>
    </recommendedName>
</protein>
<evidence type="ECO:0000313" key="7">
    <source>
        <dbReference type="Proteomes" id="UP000182229"/>
    </source>
</evidence>
<evidence type="ECO:0000256" key="4">
    <source>
        <dbReference type="SAM" id="MobiDB-lite"/>
    </source>
</evidence>
<evidence type="ECO:0000259" key="5">
    <source>
        <dbReference type="Pfam" id="PF00082"/>
    </source>
</evidence>
<dbReference type="InterPro" id="IPR023828">
    <property type="entry name" value="Peptidase_S8_Ser-AS"/>
</dbReference>
<keyword evidence="7" id="KW-1185">Reference proteome</keyword>